<dbReference type="Proteomes" id="UP000831113">
    <property type="component" value="Chromosome"/>
</dbReference>
<keyword evidence="2" id="KW-0732">Signal</keyword>
<reference evidence="3 4" key="1">
    <citation type="submission" date="2022-03" db="EMBL/GenBank/DDBJ databases">
        <title>Hymenobactersp. isolated from the air.</title>
        <authorList>
            <person name="Won M."/>
            <person name="Kwon S.-W."/>
        </authorList>
    </citation>
    <scope>NUCLEOTIDE SEQUENCE [LARGE SCALE GENOMIC DNA]</scope>
    <source>
        <strain evidence="3 4">KACC 21982</strain>
    </source>
</reference>
<feature type="chain" id="PRO_5046093119" evidence="2">
    <location>
        <begin position="24"/>
        <end position="100"/>
    </location>
</feature>
<evidence type="ECO:0000313" key="3">
    <source>
        <dbReference type="EMBL" id="UOG74890.1"/>
    </source>
</evidence>
<organism evidence="3 4">
    <name type="scientific">Hymenobacter tibetensis</name>
    <dbReference type="NCBI Taxonomy" id="497967"/>
    <lineage>
        <taxon>Bacteria</taxon>
        <taxon>Pseudomonadati</taxon>
        <taxon>Bacteroidota</taxon>
        <taxon>Cytophagia</taxon>
        <taxon>Cytophagales</taxon>
        <taxon>Hymenobacteraceae</taxon>
        <taxon>Hymenobacter</taxon>
    </lineage>
</organism>
<evidence type="ECO:0000313" key="4">
    <source>
        <dbReference type="Proteomes" id="UP000831113"/>
    </source>
</evidence>
<feature type="region of interest" description="Disordered" evidence="1">
    <location>
        <begin position="28"/>
        <end position="51"/>
    </location>
</feature>
<dbReference type="RefSeq" id="WP_243798561.1">
    <property type="nucleotide sequence ID" value="NZ_CP094669.1"/>
</dbReference>
<gene>
    <name evidence="3" type="ORF">MTX78_22590</name>
</gene>
<evidence type="ECO:0000256" key="1">
    <source>
        <dbReference type="SAM" id="MobiDB-lite"/>
    </source>
</evidence>
<keyword evidence="4" id="KW-1185">Reference proteome</keyword>
<evidence type="ECO:0000256" key="2">
    <source>
        <dbReference type="SAM" id="SignalP"/>
    </source>
</evidence>
<protein>
    <submittedName>
        <fullName evidence="3">Uncharacterized protein</fullName>
    </submittedName>
</protein>
<dbReference type="EMBL" id="CP094669">
    <property type="protein sequence ID" value="UOG74890.1"/>
    <property type="molecule type" value="Genomic_DNA"/>
</dbReference>
<feature type="signal peptide" evidence="2">
    <location>
        <begin position="1"/>
        <end position="23"/>
    </location>
</feature>
<proteinExistence type="predicted"/>
<name>A0ABY4CX92_9BACT</name>
<sequence>MYKIVLLFLCTLFMLFEPDAAQAAEASLPTTEAESSLYPKVPRPNYKRYRGNSRTKKKKFGYFRRRAARRKAMRKRRATPAPRKGVISVDEPKGTMPKNN</sequence>
<feature type="region of interest" description="Disordered" evidence="1">
    <location>
        <begin position="71"/>
        <end position="100"/>
    </location>
</feature>
<accession>A0ABY4CX92</accession>